<dbReference type="Pfam" id="PF00858">
    <property type="entry name" value="ASC"/>
    <property type="match status" value="1"/>
</dbReference>
<proteinExistence type="inferred from homology"/>
<organism evidence="13 14">
    <name type="scientific">Elysia marginata</name>
    <dbReference type="NCBI Taxonomy" id="1093978"/>
    <lineage>
        <taxon>Eukaryota</taxon>
        <taxon>Metazoa</taxon>
        <taxon>Spiralia</taxon>
        <taxon>Lophotrochozoa</taxon>
        <taxon>Mollusca</taxon>
        <taxon>Gastropoda</taxon>
        <taxon>Heterobranchia</taxon>
        <taxon>Euthyneura</taxon>
        <taxon>Panpulmonata</taxon>
        <taxon>Sacoglossa</taxon>
        <taxon>Placobranchoidea</taxon>
        <taxon>Plakobranchidae</taxon>
        <taxon>Elysia</taxon>
    </lineage>
</organism>
<accession>A0AAV4FZF9</accession>
<comment type="caution">
    <text evidence="13">The sequence shown here is derived from an EMBL/GenBank/DDBJ whole genome shotgun (WGS) entry which is preliminary data.</text>
</comment>
<keyword evidence="5 12" id="KW-1133">Transmembrane helix</keyword>
<evidence type="ECO:0000256" key="10">
    <source>
        <dbReference type="ARBA" id="ARBA00023303"/>
    </source>
</evidence>
<evidence type="ECO:0000256" key="2">
    <source>
        <dbReference type="ARBA" id="ARBA00022448"/>
    </source>
</evidence>
<reference evidence="13 14" key="1">
    <citation type="journal article" date="2021" name="Elife">
        <title>Chloroplast acquisition without the gene transfer in kleptoplastic sea slugs, Plakobranchus ocellatus.</title>
        <authorList>
            <person name="Maeda T."/>
            <person name="Takahashi S."/>
            <person name="Yoshida T."/>
            <person name="Shimamura S."/>
            <person name="Takaki Y."/>
            <person name="Nagai Y."/>
            <person name="Toyoda A."/>
            <person name="Suzuki Y."/>
            <person name="Arimoto A."/>
            <person name="Ishii H."/>
            <person name="Satoh N."/>
            <person name="Nishiyama T."/>
            <person name="Hasebe M."/>
            <person name="Maruyama T."/>
            <person name="Minagawa J."/>
            <person name="Obokata J."/>
            <person name="Shigenobu S."/>
        </authorList>
    </citation>
    <scope>NUCLEOTIDE SEQUENCE [LARGE SCALE GENOMIC DNA]</scope>
</reference>
<dbReference type="GO" id="GO:0016020">
    <property type="term" value="C:membrane"/>
    <property type="evidence" value="ECO:0007669"/>
    <property type="project" value="UniProtKB-SubCell"/>
</dbReference>
<keyword evidence="4 11" id="KW-0812">Transmembrane</keyword>
<dbReference type="EMBL" id="BMAT01001012">
    <property type="protein sequence ID" value="GFR78241.1"/>
    <property type="molecule type" value="Genomic_DNA"/>
</dbReference>
<feature type="transmembrane region" description="Helical" evidence="12">
    <location>
        <begin position="12"/>
        <end position="32"/>
    </location>
</feature>
<evidence type="ECO:0000256" key="4">
    <source>
        <dbReference type="ARBA" id="ARBA00022692"/>
    </source>
</evidence>
<evidence type="ECO:0000256" key="6">
    <source>
        <dbReference type="ARBA" id="ARBA00023053"/>
    </source>
</evidence>
<dbReference type="GO" id="GO:0005272">
    <property type="term" value="F:sodium channel activity"/>
    <property type="evidence" value="ECO:0007669"/>
    <property type="project" value="UniProtKB-KW"/>
</dbReference>
<comment type="similarity">
    <text evidence="11">Belongs to the amiloride-sensitive sodium channel (TC 1.A.6) family.</text>
</comment>
<keyword evidence="8 12" id="KW-0472">Membrane</keyword>
<name>A0AAV4FZF9_9GAST</name>
<dbReference type="InterPro" id="IPR001873">
    <property type="entry name" value="ENaC"/>
</dbReference>
<gene>
    <name evidence="13" type="ORF">ElyMa_000528900</name>
</gene>
<sequence length="90" mass="9909">MNLISDLGGQLGLWLGLSAITIGELCSLIFIISRSVTSIWFSSSETSPCEMSTQTSNMTTLEEIYEDLCPEAAQYKPPDVGQFRKKTSKI</sequence>
<evidence type="ECO:0000256" key="1">
    <source>
        <dbReference type="ARBA" id="ARBA00004141"/>
    </source>
</evidence>
<evidence type="ECO:0000256" key="12">
    <source>
        <dbReference type="SAM" id="Phobius"/>
    </source>
</evidence>
<keyword evidence="9 11" id="KW-0739">Sodium transport</keyword>
<evidence type="ECO:0000313" key="14">
    <source>
        <dbReference type="Proteomes" id="UP000762676"/>
    </source>
</evidence>
<keyword evidence="3 11" id="KW-0894">Sodium channel</keyword>
<protein>
    <submittedName>
        <fullName evidence="13">Degenerin deg-1</fullName>
    </submittedName>
</protein>
<evidence type="ECO:0000256" key="3">
    <source>
        <dbReference type="ARBA" id="ARBA00022461"/>
    </source>
</evidence>
<keyword evidence="14" id="KW-1185">Reference proteome</keyword>
<keyword evidence="6" id="KW-0915">Sodium</keyword>
<dbReference type="AlphaFoldDB" id="A0AAV4FZF9"/>
<dbReference type="Gene3D" id="1.10.287.770">
    <property type="entry name" value="YojJ-like"/>
    <property type="match status" value="1"/>
</dbReference>
<keyword evidence="7 11" id="KW-0406">Ion transport</keyword>
<evidence type="ECO:0000256" key="8">
    <source>
        <dbReference type="ARBA" id="ARBA00023136"/>
    </source>
</evidence>
<evidence type="ECO:0000313" key="13">
    <source>
        <dbReference type="EMBL" id="GFR78241.1"/>
    </source>
</evidence>
<evidence type="ECO:0000256" key="5">
    <source>
        <dbReference type="ARBA" id="ARBA00022989"/>
    </source>
</evidence>
<evidence type="ECO:0000256" key="7">
    <source>
        <dbReference type="ARBA" id="ARBA00023065"/>
    </source>
</evidence>
<evidence type="ECO:0000256" key="11">
    <source>
        <dbReference type="RuleBase" id="RU000679"/>
    </source>
</evidence>
<keyword evidence="2 11" id="KW-0813">Transport</keyword>
<comment type="subcellular location">
    <subcellularLocation>
        <location evidence="1">Membrane</location>
        <topology evidence="1">Multi-pass membrane protein</topology>
    </subcellularLocation>
</comment>
<evidence type="ECO:0000256" key="9">
    <source>
        <dbReference type="ARBA" id="ARBA00023201"/>
    </source>
</evidence>
<dbReference type="Proteomes" id="UP000762676">
    <property type="component" value="Unassembled WGS sequence"/>
</dbReference>
<keyword evidence="10 11" id="KW-0407">Ion channel</keyword>